<dbReference type="Pfam" id="PF01850">
    <property type="entry name" value="PIN"/>
    <property type="match status" value="1"/>
</dbReference>
<evidence type="ECO:0000256" key="4">
    <source>
        <dbReference type="ARBA" id="ARBA00022842"/>
    </source>
</evidence>
<evidence type="ECO:0000313" key="7">
    <source>
        <dbReference type="Proteomes" id="UP000325827"/>
    </source>
</evidence>
<dbReference type="GO" id="GO:0016787">
    <property type="term" value="F:hydrolase activity"/>
    <property type="evidence" value="ECO:0007669"/>
    <property type="project" value="UniProtKB-KW"/>
</dbReference>
<gene>
    <name evidence="6" type="ORF">F6B43_15500</name>
</gene>
<dbReference type="EMBL" id="VYSA01000003">
    <property type="protein sequence ID" value="KAA9106535.1"/>
    <property type="molecule type" value="Genomic_DNA"/>
</dbReference>
<evidence type="ECO:0000259" key="5">
    <source>
        <dbReference type="Pfam" id="PF01850"/>
    </source>
</evidence>
<dbReference type="InterPro" id="IPR029060">
    <property type="entry name" value="PIN-like_dom_sf"/>
</dbReference>
<dbReference type="CDD" id="cd09871">
    <property type="entry name" value="PIN_MtVapC28-VapC30-like"/>
    <property type="match status" value="1"/>
</dbReference>
<keyword evidence="3" id="KW-0378">Hydrolase</keyword>
<dbReference type="GO" id="GO:0046872">
    <property type="term" value="F:metal ion binding"/>
    <property type="evidence" value="ECO:0007669"/>
    <property type="project" value="UniProtKB-KW"/>
</dbReference>
<dbReference type="Gene3D" id="3.40.50.1010">
    <property type="entry name" value="5'-nuclease"/>
    <property type="match status" value="1"/>
</dbReference>
<feature type="domain" description="PIN" evidence="5">
    <location>
        <begin position="11"/>
        <end position="69"/>
    </location>
</feature>
<keyword evidence="7" id="KW-1185">Reference proteome</keyword>
<dbReference type="RefSeq" id="WP_150449884.1">
    <property type="nucleotide sequence ID" value="NZ_VYSA01000003.1"/>
</dbReference>
<dbReference type="GO" id="GO:0004518">
    <property type="term" value="F:nuclease activity"/>
    <property type="evidence" value="ECO:0007669"/>
    <property type="project" value="UniProtKB-KW"/>
</dbReference>
<keyword evidence="2" id="KW-0479">Metal-binding</keyword>
<dbReference type="Proteomes" id="UP000325827">
    <property type="component" value="Unassembled WGS sequence"/>
</dbReference>
<dbReference type="SUPFAM" id="SSF88723">
    <property type="entry name" value="PIN domain-like"/>
    <property type="match status" value="1"/>
</dbReference>
<proteinExistence type="predicted"/>
<keyword evidence="4" id="KW-0460">Magnesium</keyword>
<evidence type="ECO:0000313" key="6">
    <source>
        <dbReference type="EMBL" id="KAA9106535.1"/>
    </source>
</evidence>
<evidence type="ECO:0000256" key="3">
    <source>
        <dbReference type="ARBA" id="ARBA00022801"/>
    </source>
</evidence>
<dbReference type="InterPro" id="IPR002716">
    <property type="entry name" value="PIN_dom"/>
</dbReference>
<dbReference type="AlphaFoldDB" id="A0A5J5IYL4"/>
<protein>
    <submittedName>
        <fullName evidence="6">Type II toxin-antitoxin system VapC family toxin</fullName>
    </submittedName>
</protein>
<reference evidence="7" key="1">
    <citation type="submission" date="2019-09" db="EMBL/GenBank/DDBJ databases">
        <title>Mumia zhuanghuii sp. nov. isolated from the intestinal contents of plateau pika (Ochotona curzoniae) in the Qinghai-Tibet plateau of China.</title>
        <authorList>
            <person name="Tian Z."/>
        </authorList>
    </citation>
    <scope>NUCLEOTIDE SEQUENCE [LARGE SCALE GENOMIC DNA]</scope>
    <source>
        <strain evidence="7">JCM 30598</strain>
    </source>
</reference>
<name>A0A5J5IYL4_9MICO</name>
<comment type="caution">
    <text evidence="6">The sequence shown here is derived from an EMBL/GenBank/DDBJ whole genome shotgun (WGS) entry which is preliminary data.</text>
</comment>
<dbReference type="OrthoDB" id="32625at2"/>
<evidence type="ECO:0000256" key="1">
    <source>
        <dbReference type="ARBA" id="ARBA00022722"/>
    </source>
</evidence>
<accession>A0A5J5IYL4</accession>
<evidence type="ECO:0000256" key="2">
    <source>
        <dbReference type="ARBA" id="ARBA00022723"/>
    </source>
</evidence>
<keyword evidence="1" id="KW-0540">Nuclease</keyword>
<sequence>MTSPSSDLPREKTKLREELALEVVPVTAEHAHLAREAYRDYGRGSSHPANLNDGDCFSYALASERRQPLL</sequence>
<organism evidence="6 7">
    <name type="scientific">Microbacterium rhizomatis</name>
    <dbReference type="NCBI Taxonomy" id="1631477"/>
    <lineage>
        <taxon>Bacteria</taxon>
        <taxon>Bacillati</taxon>
        <taxon>Actinomycetota</taxon>
        <taxon>Actinomycetes</taxon>
        <taxon>Micrococcales</taxon>
        <taxon>Microbacteriaceae</taxon>
        <taxon>Microbacterium</taxon>
    </lineage>
</organism>